<dbReference type="AlphaFoldDB" id="A0A3B4V6L0"/>
<accession>A0A3B4V6L0</accession>
<evidence type="ECO:0000313" key="2">
    <source>
        <dbReference type="Proteomes" id="UP000261420"/>
    </source>
</evidence>
<sequence length="105" mass="12376">EKDVEQFLKNASLPKLISNPVRHLRQTSLCSRNHKSTPTHKFIKQFWHLLSPLFFPSKQQKFTKIKLFPPCEYGLHKHLSKSNKDHTHCSNYRPISLINTDIKIN</sequence>
<name>A0A3B4V6L0_SERDU</name>
<reference evidence="1" key="2">
    <citation type="submission" date="2025-09" db="UniProtKB">
        <authorList>
            <consortium name="Ensembl"/>
        </authorList>
    </citation>
    <scope>IDENTIFICATION</scope>
</reference>
<reference evidence="1" key="1">
    <citation type="submission" date="2025-08" db="UniProtKB">
        <authorList>
            <consortium name="Ensembl"/>
        </authorList>
    </citation>
    <scope>IDENTIFICATION</scope>
</reference>
<dbReference type="Ensembl" id="ENSSDUT00000026833.1">
    <property type="protein sequence ID" value="ENSSDUP00000026361.1"/>
    <property type="gene ID" value="ENSSDUG00000019120.1"/>
</dbReference>
<evidence type="ECO:0000313" key="1">
    <source>
        <dbReference type="Ensembl" id="ENSSDUP00000026361.1"/>
    </source>
</evidence>
<proteinExistence type="predicted"/>
<organism evidence="1 2">
    <name type="scientific">Seriola dumerili</name>
    <name type="common">Greater amberjack</name>
    <name type="synonym">Caranx dumerili</name>
    <dbReference type="NCBI Taxonomy" id="41447"/>
    <lineage>
        <taxon>Eukaryota</taxon>
        <taxon>Metazoa</taxon>
        <taxon>Chordata</taxon>
        <taxon>Craniata</taxon>
        <taxon>Vertebrata</taxon>
        <taxon>Euteleostomi</taxon>
        <taxon>Actinopterygii</taxon>
        <taxon>Neopterygii</taxon>
        <taxon>Teleostei</taxon>
        <taxon>Neoteleostei</taxon>
        <taxon>Acanthomorphata</taxon>
        <taxon>Carangaria</taxon>
        <taxon>Carangiformes</taxon>
        <taxon>Carangidae</taxon>
        <taxon>Seriola</taxon>
    </lineage>
</organism>
<keyword evidence="2" id="KW-1185">Reference proteome</keyword>
<dbReference type="Proteomes" id="UP000261420">
    <property type="component" value="Unplaced"/>
</dbReference>
<protein>
    <submittedName>
        <fullName evidence="1">Uncharacterized protein</fullName>
    </submittedName>
</protein>